<protein>
    <recommendedName>
        <fullName evidence="3">VTT domain-containing protein</fullName>
    </recommendedName>
</protein>
<organism evidence="2">
    <name type="scientific">Alsobacter sp. KACC 23698</name>
    <dbReference type="NCBI Taxonomy" id="3149229"/>
    <lineage>
        <taxon>Bacteria</taxon>
        <taxon>Pseudomonadati</taxon>
        <taxon>Pseudomonadota</taxon>
        <taxon>Alphaproteobacteria</taxon>
        <taxon>Hyphomicrobiales</taxon>
        <taxon>Alsobacteraceae</taxon>
        <taxon>Alsobacter</taxon>
    </lineage>
</organism>
<keyword evidence="1" id="KW-1133">Transmembrane helix</keyword>
<reference evidence="2" key="1">
    <citation type="submission" date="2024-05" db="EMBL/GenBank/DDBJ databases">
        <authorList>
            <person name="Kim S."/>
            <person name="Heo J."/>
            <person name="Choi H."/>
            <person name="Choi Y."/>
            <person name="Kwon S.-W."/>
            <person name="Kim Y."/>
        </authorList>
    </citation>
    <scope>NUCLEOTIDE SEQUENCE</scope>
    <source>
        <strain evidence="2">KACC 23698</strain>
    </source>
</reference>
<evidence type="ECO:0008006" key="3">
    <source>
        <dbReference type="Google" id="ProtNLM"/>
    </source>
</evidence>
<dbReference type="AlphaFoldDB" id="A0AAU7JDS1"/>
<dbReference type="EMBL" id="CP157484">
    <property type="protein sequence ID" value="XBO38350.1"/>
    <property type="molecule type" value="Genomic_DNA"/>
</dbReference>
<keyword evidence="1" id="KW-0812">Transmembrane</keyword>
<evidence type="ECO:0000256" key="1">
    <source>
        <dbReference type="SAM" id="Phobius"/>
    </source>
</evidence>
<feature type="transmembrane region" description="Helical" evidence="1">
    <location>
        <begin position="90"/>
        <end position="107"/>
    </location>
</feature>
<evidence type="ECO:0000313" key="2">
    <source>
        <dbReference type="EMBL" id="XBO38350.1"/>
    </source>
</evidence>
<proteinExistence type="predicted"/>
<keyword evidence="1" id="KW-0472">Membrane</keyword>
<sequence>MLGQLPALALLFIFIFGLNLIPAFAPPTWMALALVGFEFPDTGAVHLAVVGAVAATLGRLTLARLSYWLLREKLLSDAHRANIDVIKDRLEKRTVLTVGLFLFYAFSPLPSNFLFIAYGLTGLPLLRVALPFFVGRLASYTFFIEGGAAAGRRLHIDSLASGLYAGAWFIGTQVLLLAALYAFTRIDWTALFDRHRLVWIPRA</sequence>
<dbReference type="RefSeq" id="WP_406855189.1">
    <property type="nucleotide sequence ID" value="NZ_CP157484.1"/>
</dbReference>
<feature type="transmembrane region" description="Helical" evidence="1">
    <location>
        <begin position="47"/>
        <end position="70"/>
    </location>
</feature>
<feature type="transmembrane region" description="Helical" evidence="1">
    <location>
        <begin position="162"/>
        <end position="183"/>
    </location>
</feature>
<name>A0AAU7JDS1_9HYPH</name>
<gene>
    <name evidence="2" type="ORF">ABEG18_22005</name>
</gene>
<accession>A0AAU7JDS1</accession>